<evidence type="ECO:0000259" key="6">
    <source>
        <dbReference type="Pfam" id="PF04932"/>
    </source>
</evidence>
<keyword evidence="2 5" id="KW-0812">Transmembrane</keyword>
<proteinExistence type="predicted"/>
<sequence length="430" mass="46249">MLAVIVMMVFGGPIPSIVATILIGIAGLLLLGALTVSDERTALQNQPLAFRIGLAGVALLPLLQIVPLPPSIWHMLPGQELRVRMLTLAGLADSWQPLSVTPLFTAGTVVIAIAFVALVTLLLVLPAKDFRRVVWLIFGLIGLNILIGLVQVASGGQVLRFHTAADHGALLGFYANKNHAALVLAASLPIAAYLFGSRVQPQGARTWLGFYAGIVLVALVTTNSRAGIGLGVMAVLLLGSLYVRAIKPIYIAGIVAVVVGGIILVSTSSAFEQVFSRFNAVDEDLRWQFLRTSRPLIERYWLFGSGIGSFSTLYAVGENLAWVKPTFVNQLHNEYPQLLLETGLPGVGIFLMMIGGLIWRGVGVWRQAEYDNRLPLLCGALILVLIAVHSGVDYPLRRPAVLPILALAMILVIRGDLTASTGLVRRRQRT</sequence>
<evidence type="ECO:0000256" key="3">
    <source>
        <dbReference type="ARBA" id="ARBA00022989"/>
    </source>
</evidence>
<accession>A0ABS0XTH0</accession>
<dbReference type="InterPro" id="IPR007016">
    <property type="entry name" value="O-antigen_ligase-rel_domated"/>
</dbReference>
<dbReference type="InterPro" id="IPR051533">
    <property type="entry name" value="WaaL-like"/>
</dbReference>
<feature type="transmembrane region" description="Helical" evidence="5">
    <location>
        <begin position="133"/>
        <end position="159"/>
    </location>
</feature>
<keyword evidence="8" id="KW-1185">Reference proteome</keyword>
<evidence type="ECO:0000313" key="7">
    <source>
        <dbReference type="EMBL" id="MBJ6123336.1"/>
    </source>
</evidence>
<protein>
    <submittedName>
        <fullName evidence="7">O-antigen ligase family protein</fullName>
    </submittedName>
</protein>
<reference evidence="8" key="1">
    <citation type="submission" date="2020-12" db="EMBL/GenBank/DDBJ databases">
        <title>Hymenobacter sp.</title>
        <authorList>
            <person name="Kim M.K."/>
        </authorList>
    </citation>
    <scope>NUCLEOTIDE SEQUENCE [LARGE SCALE GENOMIC DNA]</scope>
    <source>
        <strain evidence="8">BT553</strain>
    </source>
</reference>
<feature type="domain" description="O-antigen ligase-related" evidence="6">
    <location>
        <begin position="212"/>
        <end position="351"/>
    </location>
</feature>
<evidence type="ECO:0000256" key="4">
    <source>
        <dbReference type="ARBA" id="ARBA00023136"/>
    </source>
</evidence>
<gene>
    <name evidence="7" type="ORF">JAO74_16230</name>
</gene>
<feature type="transmembrane region" description="Helical" evidence="5">
    <location>
        <begin position="343"/>
        <end position="362"/>
    </location>
</feature>
<comment type="caution">
    <text evidence="7">The sequence shown here is derived from an EMBL/GenBank/DDBJ whole genome shotgun (WGS) entry which is preliminary data.</text>
</comment>
<feature type="transmembrane region" description="Helical" evidence="5">
    <location>
        <begin position="48"/>
        <end position="66"/>
    </location>
</feature>
<evidence type="ECO:0000313" key="8">
    <source>
        <dbReference type="Proteomes" id="UP000640426"/>
    </source>
</evidence>
<dbReference type="PANTHER" id="PTHR37422">
    <property type="entry name" value="TEICHURONIC ACID BIOSYNTHESIS PROTEIN TUAE"/>
    <property type="match status" value="1"/>
</dbReference>
<name>A0ABS0XTH0_9SPHN</name>
<keyword evidence="4 5" id="KW-0472">Membrane</keyword>
<evidence type="ECO:0000256" key="5">
    <source>
        <dbReference type="SAM" id="Phobius"/>
    </source>
</evidence>
<keyword evidence="3 5" id="KW-1133">Transmembrane helix</keyword>
<feature type="transmembrane region" description="Helical" evidence="5">
    <location>
        <begin position="12"/>
        <end position="36"/>
    </location>
</feature>
<dbReference type="EMBL" id="JAELXS010000010">
    <property type="protein sequence ID" value="MBJ6123336.1"/>
    <property type="molecule type" value="Genomic_DNA"/>
</dbReference>
<feature type="transmembrane region" description="Helical" evidence="5">
    <location>
        <begin position="249"/>
        <end position="271"/>
    </location>
</feature>
<dbReference type="GO" id="GO:0016874">
    <property type="term" value="F:ligase activity"/>
    <property type="evidence" value="ECO:0007669"/>
    <property type="project" value="UniProtKB-KW"/>
</dbReference>
<comment type="subcellular location">
    <subcellularLocation>
        <location evidence="1">Membrane</location>
        <topology evidence="1">Multi-pass membrane protein</topology>
    </subcellularLocation>
</comment>
<feature type="transmembrane region" description="Helical" evidence="5">
    <location>
        <begin position="374"/>
        <end position="392"/>
    </location>
</feature>
<dbReference type="Proteomes" id="UP000640426">
    <property type="component" value="Unassembled WGS sequence"/>
</dbReference>
<dbReference type="RefSeq" id="WP_199040558.1">
    <property type="nucleotide sequence ID" value="NZ_JAELXS010000010.1"/>
</dbReference>
<organism evidence="7 8">
    <name type="scientific">Sphingomonas mollis</name>
    <dbReference type="NCBI Taxonomy" id="2795726"/>
    <lineage>
        <taxon>Bacteria</taxon>
        <taxon>Pseudomonadati</taxon>
        <taxon>Pseudomonadota</taxon>
        <taxon>Alphaproteobacteria</taxon>
        <taxon>Sphingomonadales</taxon>
        <taxon>Sphingomonadaceae</taxon>
        <taxon>Sphingomonas</taxon>
    </lineage>
</organism>
<keyword evidence="7" id="KW-0436">Ligase</keyword>
<evidence type="ECO:0000256" key="2">
    <source>
        <dbReference type="ARBA" id="ARBA00022692"/>
    </source>
</evidence>
<dbReference type="PANTHER" id="PTHR37422:SF13">
    <property type="entry name" value="LIPOPOLYSACCHARIDE BIOSYNTHESIS PROTEIN PA4999-RELATED"/>
    <property type="match status" value="1"/>
</dbReference>
<evidence type="ECO:0000256" key="1">
    <source>
        <dbReference type="ARBA" id="ARBA00004141"/>
    </source>
</evidence>
<dbReference type="Pfam" id="PF04932">
    <property type="entry name" value="Wzy_C"/>
    <property type="match status" value="1"/>
</dbReference>
<feature type="transmembrane region" description="Helical" evidence="5">
    <location>
        <begin position="300"/>
        <end position="323"/>
    </location>
</feature>
<feature type="transmembrane region" description="Helical" evidence="5">
    <location>
        <begin position="103"/>
        <end position="126"/>
    </location>
</feature>
<feature type="transmembrane region" description="Helical" evidence="5">
    <location>
        <begin position="179"/>
        <end position="196"/>
    </location>
</feature>
<feature type="transmembrane region" description="Helical" evidence="5">
    <location>
        <begin position="208"/>
        <end position="237"/>
    </location>
</feature>
<feature type="transmembrane region" description="Helical" evidence="5">
    <location>
        <begin position="404"/>
        <end position="424"/>
    </location>
</feature>